<evidence type="ECO:0000256" key="3">
    <source>
        <dbReference type="ARBA" id="ARBA00022840"/>
    </source>
</evidence>
<dbReference type="Pfam" id="PF13537">
    <property type="entry name" value="GATase_7"/>
    <property type="match status" value="1"/>
</dbReference>
<evidence type="ECO:0000313" key="6">
    <source>
        <dbReference type="EMBL" id="KKL48503.1"/>
    </source>
</evidence>
<dbReference type="SUPFAM" id="SSF56235">
    <property type="entry name" value="N-terminal nucleophile aminohydrolases (Ntn hydrolases)"/>
    <property type="match status" value="1"/>
</dbReference>
<dbReference type="Pfam" id="PF00733">
    <property type="entry name" value="Asn_synthase"/>
    <property type="match status" value="1"/>
</dbReference>
<dbReference type="Gene3D" id="3.60.20.10">
    <property type="entry name" value="Glutamine Phosphoribosylpyrophosphate, subunit 1, domain 1"/>
    <property type="match status" value="1"/>
</dbReference>
<dbReference type="InterPro" id="IPR051786">
    <property type="entry name" value="ASN_synthetase/amidase"/>
</dbReference>
<accession>A0A0F9CGQ0</accession>
<dbReference type="InterPro" id="IPR014729">
    <property type="entry name" value="Rossmann-like_a/b/a_fold"/>
</dbReference>
<dbReference type="Gene3D" id="3.40.50.620">
    <property type="entry name" value="HUPs"/>
    <property type="match status" value="1"/>
</dbReference>
<evidence type="ECO:0000256" key="2">
    <source>
        <dbReference type="ARBA" id="ARBA00022741"/>
    </source>
</evidence>
<evidence type="ECO:0000256" key="1">
    <source>
        <dbReference type="ARBA" id="ARBA00005752"/>
    </source>
</evidence>
<dbReference type="InterPro" id="IPR033738">
    <property type="entry name" value="AsnB_N"/>
</dbReference>
<organism evidence="6">
    <name type="scientific">marine sediment metagenome</name>
    <dbReference type="NCBI Taxonomy" id="412755"/>
    <lineage>
        <taxon>unclassified sequences</taxon>
        <taxon>metagenomes</taxon>
        <taxon>ecological metagenomes</taxon>
    </lineage>
</organism>
<comment type="similarity">
    <text evidence="1">Belongs to the asparagine synthetase family.</text>
</comment>
<proteinExistence type="inferred from homology"/>
<dbReference type="PIRSF" id="PIRSF001589">
    <property type="entry name" value="Asn_synthetase_glu-h"/>
    <property type="match status" value="1"/>
</dbReference>
<reference evidence="6" key="1">
    <citation type="journal article" date="2015" name="Nature">
        <title>Complex archaea that bridge the gap between prokaryotes and eukaryotes.</title>
        <authorList>
            <person name="Spang A."/>
            <person name="Saw J.H."/>
            <person name="Jorgensen S.L."/>
            <person name="Zaremba-Niedzwiedzka K."/>
            <person name="Martijn J."/>
            <person name="Lind A.E."/>
            <person name="van Eijk R."/>
            <person name="Schleper C."/>
            <person name="Guy L."/>
            <person name="Ettema T.J."/>
        </authorList>
    </citation>
    <scope>NUCLEOTIDE SEQUENCE</scope>
</reference>
<dbReference type="InterPro" id="IPR029055">
    <property type="entry name" value="Ntn_hydrolases_N"/>
</dbReference>
<dbReference type="GO" id="GO:0006529">
    <property type="term" value="P:asparagine biosynthetic process"/>
    <property type="evidence" value="ECO:0007669"/>
    <property type="project" value="InterPro"/>
</dbReference>
<name>A0A0F9CGQ0_9ZZZZ</name>
<dbReference type="CDD" id="cd00712">
    <property type="entry name" value="AsnB"/>
    <property type="match status" value="1"/>
</dbReference>
<dbReference type="InterPro" id="IPR001962">
    <property type="entry name" value="Asn_synthase"/>
</dbReference>
<protein>
    <recommendedName>
        <fullName evidence="5">Glutamine amidotransferase type-2 domain-containing protein</fullName>
    </recommendedName>
</protein>
<keyword evidence="3" id="KW-0067">ATP-binding</keyword>
<dbReference type="InterPro" id="IPR006426">
    <property type="entry name" value="Asn_synth_AEB"/>
</dbReference>
<dbReference type="NCBIfam" id="TIGR01536">
    <property type="entry name" value="asn_synth_AEB"/>
    <property type="match status" value="1"/>
</dbReference>
<gene>
    <name evidence="6" type="ORF">LCGC14_2324860</name>
</gene>
<feature type="domain" description="Glutamine amidotransferase type-2" evidence="5">
    <location>
        <begin position="2"/>
        <end position="209"/>
    </location>
</feature>
<dbReference type="GO" id="GO:0005524">
    <property type="term" value="F:ATP binding"/>
    <property type="evidence" value="ECO:0007669"/>
    <property type="project" value="UniProtKB-KW"/>
</dbReference>
<evidence type="ECO:0000259" key="5">
    <source>
        <dbReference type="PROSITE" id="PS51278"/>
    </source>
</evidence>
<dbReference type="InterPro" id="IPR017932">
    <property type="entry name" value="GATase_2_dom"/>
</dbReference>
<evidence type="ECO:0000256" key="4">
    <source>
        <dbReference type="ARBA" id="ARBA00022962"/>
    </source>
</evidence>
<dbReference type="PANTHER" id="PTHR43284">
    <property type="entry name" value="ASPARAGINE SYNTHETASE (GLUTAMINE-HYDROLYZING)"/>
    <property type="match status" value="1"/>
</dbReference>
<comment type="caution">
    <text evidence="6">The sequence shown here is derived from an EMBL/GenBank/DDBJ whole genome shotgun (WGS) entry which is preliminary data.</text>
</comment>
<dbReference type="GO" id="GO:0004066">
    <property type="term" value="F:asparagine synthase (glutamine-hydrolyzing) activity"/>
    <property type="evidence" value="ECO:0007669"/>
    <property type="project" value="InterPro"/>
</dbReference>
<keyword evidence="2" id="KW-0547">Nucleotide-binding</keyword>
<dbReference type="EMBL" id="LAZR01033298">
    <property type="protein sequence ID" value="KKL48503.1"/>
    <property type="molecule type" value="Genomic_DNA"/>
</dbReference>
<dbReference type="PANTHER" id="PTHR43284:SF1">
    <property type="entry name" value="ASPARAGINE SYNTHETASE"/>
    <property type="match status" value="1"/>
</dbReference>
<keyword evidence="4" id="KW-0315">Glutamine amidotransferase</keyword>
<dbReference type="SUPFAM" id="SSF52402">
    <property type="entry name" value="Adenine nucleotide alpha hydrolases-like"/>
    <property type="match status" value="1"/>
</dbReference>
<sequence>MCGIAGIVGKSANIENAKWMSRVLAHRGPDQEGYFHEGRIALGHRRLSIIDLSEAGKQPFYNDDKSLVLVFNGEIYNYLEIRKELNKKYQFRSKTDTEVLLYAYQEWGIDCLSKFIGMFAFAIYDKKRDLIFCARDRIGKKPLFYYKDNENFFFASEIKALLSIGVPRIPNYKIIYDYLYYGYYDHTNETFFKDIFSLPQGHYFLIKDNNFTIKKYWEVGDRLINIKFKREKSLISKFKELIIDSLSLRLRSDTPIGVTLSGGLDSSSLMAIIDQLFEKKDTIFTYSIFYKNPIFSEEMYINEMADFKEWTNYNIRISHEDIKNHMLDVLRSQDQPYAGVPTIAYAELMKKARKNGCIVLLEGQGMDEMVGGYKYYYGAYILDLIFKGRLLAAYNELKAIKIKRINIPSFLIKAILNVYFHRAQDGTKPTYTKGIKVIFFRKFKRTKSIKIFFFCCILLHIFNKF</sequence>
<dbReference type="PROSITE" id="PS51278">
    <property type="entry name" value="GATASE_TYPE_2"/>
    <property type="match status" value="1"/>
</dbReference>
<dbReference type="AlphaFoldDB" id="A0A0F9CGQ0"/>